<evidence type="ECO:0000313" key="2">
    <source>
        <dbReference type="Proteomes" id="UP001054945"/>
    </source>
</evidence>
<gene>
    <name evidence="1" type="ORF">CEXT_106941</name>
</gene>
<dbReference type="EMBL" id="BPLR01006324">
    <property type="protein sequence ID" value="GIY08996.1"/>
    <property type="molecule type" value="Genomic_DNA"/>
</dbReference>
<name>A0AAV4QLN4_CAEEX</name>
<dbReference type="AlphaFoldDB" id="A0AAV4QLN4"/>
<organism evidence="1 2">
    <name type="scientific">Caerostris extrusa</name>
    <name type="common">Bark spider</name>
    <name type="synonym">Caerostris bankana</name>
    <dbReference type="NCBI Taxonomy" id="172846"/>
    <lineage>
        <taxon>Eukaryota</taxon>
        <taxon>Metazoa</taxon>
        <taxon>Ecdysozoa</taxon>
        <taxon>Arthropoda</taxon>
        <taxon>Chelicerata</taxon>
        <taxon>Arachnida</taxon>
        <taxon>Araneae</taxon>
        <taxon>Araneomorphae</taxon>
        <taxon>Entelegynae</taxon>
        <taxon>Araneoidea</taxon>
        <taxon>Araneidae</taxon>
        <taxon>Caerostris</taxon>
    </lineage>
</organism>
<reference evidence="1 2" key="1">
    <citation type="submission" date="2021-06" db="EMBL/GenBank/DDBJ databases">
        <title>Caerostris extrusa draft genome.</title>
        <authorList>
            <person name="Kono N."/>
            <person name="Arakawa K."/>
        </authorList>
    </citation>
    <scope>NUCLEOTIDE SEQUENCE [LARGE SCALE GENOMIC DNA]</scope>
</reference>
<keyword evidence="2" id="KW-1185">Reference proteome</keyword>
<dbReference type="Proteomes" id="UP001054945">
    <property type="component" value="Unassembled WGS sequence"/>
</dbReference>
<protein>
    <submittedName>
        <fullName evidence="1">Uncharacterized protein</fullName>
    </submittedName>
</protein>
<sequence>MAVYPRCKSLPWMLVIRPEMIQIDKVLPGDVGSEHLMPNKTIHSTQTKTLRHISDSPRNFRNDQIAKELEIPYINIFFTHLADNLYTNIPNIKTLSYRFFPTMISLLLSTKNVQKPFSTLNFSFY</sequence>
<proteinExistence type="predicted"/>
<comment type="caution">
    <text evidence="1">The sequence shown here is derived from an EMBL/GenBank/DDBJ whole genome shotgun (WGS) entry which is preliminary data.</text>
</comment>
<evidence type="ECO:0000313" key="1">
    <source>
        <dbReference type="EMBL" id="GIY08996.1"/>
    </source>
</evidence>
<accession>A0AAV4QLN4</accession>